<dbReference type="EMBL" id="AFAY01000012">
    <property type="protein sequence ID" value="EGF11520.1"/>
    <property type="molecule type" value="Genomic_DNA"/>
</dbReference>
<dbReference type="Proteomes" id="UP000004105">
    <property type="component" value="Unassembled WGS sequence"/>
</dbReference>
<accession>F2BAG4</accession>
<dbReference type="HOGENOM" id="CLU_113729_0_0_4"/>
<name>F2BAG4_9NEIS</name>
<dbReference type="RefSeq" id="WP_007341648.1">
    <property type="nucleotide sequence ID" value="NZ_GL878494.1"/>
</dbReference>
<keyword evidence="4" id="KW-1185">Reference proteome</keyword>
<comment type="caution">
    <text evidence="3">The sequence shown here is derived from an EMBL/GenBank/DDBJ whole genome shotgun (WGS) entry which is preliminary data.</text>
</comment>
<feature type="compositionally biased region" description="Low complexity" evidence="1">
    <location>
        <begin position="48"/>
        <end position="62"/>
    </location>
</feature>
<dbReference type="AlphaFoldDB" id="F2BAG4"/>
<evidence type="ECO:0000313" key="4">
    <source>
        <dbReference type="Proteomes" id="UP000004105"/>
    </source>
</evidence>
<keyword evidence="2" id="KW-0732">Signal</keyword>
<dbReference type="STRING" id="267212.GCA_001063965_00575"/>
<gene>
    <name evidence="3" type="ORF">HMPREF9123_0636</name>
</gene>
<evidence type="ECO:0000256" key="1">
    <source>
        <dbReference type="SAM" id="MobiDB-lite"/>
    </source>
</evidence>
<feature type="chain" id="PRO_5003274101" description="Lipoprotein" evidence="2">
    <location>
        <begin position="23"/>
        <end position="205"/>
    </location>
</feature>
<reference evidence="3 4" key="1">
    <citation type="submission" date="2011-02" db="EMBL/GenBank/DDBJ databases">
        <authorList>
            <person name="Muzny D."/>
            <person name="Qin X."/>
            <person name="Deng J."/>
            <person name="Jiang H."/>
            <person name="Liu Y."/>
            <person name="Qu J."/>
            <person name="Song X.-Z."/>
            <person name="Zhang L."/>
            <person name="Thornton R."/>
            <person name="Coyle M."/>
            <person name="Francisco L."/>
            <person name="Jackson L."/>
            <person name="Javaid M."/>
            <person name="Korchina V."/>
            <person name="Kovar C."/>
            <person name="Mata R."/>
            <person name="Mathew T."/>
            <person name="Ngo R."/>
            <person name="Nguyen L."/>
            <person name="Nguyen N."/>
            <person name="Okwuonu G."/>
            <person name="Ongeri F."/>
            <person name="Pham C."/>
            <person name="Simmons D."/>
            <person name="Wilczek-Boney K."/>
            <person name="Hale W."/>
            <person name="Jakkamsetti A."/>
            <person name="Pham P."/>
            <person name="Ruth R."/>
            <person name="San Lucas F."/>
            <person name="Warren J."/>
            <person name="Zhang J."/>
            <person name="Zhao Z."/>
            <person name="Zhou C."/>
            <person name="Zhu D."/>
            <person name="Lee S."/>
            <person name="Bess C."/>
            <person name="Blankenburg K."/>
            <person name="Forbes L."/>
            <person name="Fu Q."/>
            <person name="Gubbala S."/>
            <person name="Hirani K."/>
            <person name="Jayaseelan J.C."/>
            <person name="Lara F."/>
            <person name="Munidasa M."/>
            <person name="Palculict T."/>
            <person name="Patil S."/>
            <person name="Pu L.-L."/>
            <person name="Saada N."/>
            <person name="Tang L."/>
            <person name="Weissenberger G."/>
            <person name="Zhu Y."/>
            <person name="Hemphill L."/>
            <person name="Shang Y."/>
            <person name="Youmans B."/>
            <person name="Ayvaz T."/>
            <person name="Ross M."/>
            <person name="Santibanez J."/>
            <person name="Aqrawi P."/>
            <person name="Gross S."/>
            <person name="Joshi V."/>
            <person name="Fowler G."/>
            <person name="Nazareth L."/>
            <person name="Reid J."/>
            <person name="Worley K."/>
            <person name="Petrosino J."/>
            <person name="Highlander S."/>
            <person name="Gibbs R."/>
        </authorList>
    </citation>
    <scope>NUCLEOTIDE SEQUENCE [LARGE SCALE GENOMIC DNA]</scope>
    <source>
        <strain evidence="3 4">ATCC BAA-1200</strain>
    </source>
</reference>
<organism evidence="3 4">
    <name type="scientific">Neisseria bacilliformis ATCC BAA-1200</name>
    <dbReference type="NCBI Taxonomy" id="888742"/>
    <lineage>
        <taxon>Bacteria</taxon>
        <taxon>Pseudomonadati</taxon>
        <taxon>Pseudomonadota</taxon>
        <taxon>Betaproteobacteria</taxon>
        <taxon>Neisseriales</taxon>
        <taxon>Neisseriaceae</taxon>
        <taxon>Neisseria</taxon>
    </lineage>
</organism>
<evidence type="ECO:0008006" key="5">
    <source>
        <dbReference type="Google" id="ProtNLM"/>
    </source>
</evidence>
<sequence length="205" mass="20876">MENNAMNIRFAALLSAALLALAACETKVSNPQAEAAASSAAPAAEAASSATEAAVPPAEAAPQTLTSRDNAVSVSVSGNFQDQSGNAALLPEGANAEEVTLLQRDDDADITLSVTNLGKPAKPAKDYYAGLKSALEAGGLADLKVGAATENRMDYSFSYPDGGGENCIAIYHPENLYTVCAASATAAAPQLADTLKDVKLLKKAM</sequence>
<feature type="signal peptide" evidence="2">
    <location>
        <begin position="1"/>
        <end position="22"/>
    </location>
</feature>
<protein>
    <recommendedName>
        <fullName evidence="5">Lipoprotein</fullName>
    </recommendedName>
</protein>
<evidence type="ECO:0000256" key="2">
    <source>
        <dbReference type="SAM" id="SignalP"/>
    </source>
</evidence>
<proteinExistence type="predicted"/>
<feature type="region of interest" description="Disordered" evidence="1">
    <location>
        <begin position="48"/>
        <end position="67"/>
    </location>
</feature>
<evidence type="ECO:0000313" key="3">
    <source>
        <dbReference type="EMBL" id="EGF11520.1"/>
    </source>
</evidence>